<reference evidence="1 2" key="1">
    <citation type="journal article" date="2016" name="Nat. Commun.">
        <title>Thousands of microbial genomes shed light on interconnected biogeochemical processes in an aquifer system.</title>
        <authorList>
            <person name="Anantharaman K."/>
            <person name="Brown C.T."/>
            <person name="Hug L.A."/>
            <person name="Sharon I."/>
            <person name="Castelle C.J."/>
            <person name="Probst A.J."/>
            <person name="Thomas B.C."/>
            <person name="Singh A."/>
            <person name="Wilkins M.J."/>
            <person name="Karaoz U."/>
            <person name="Brodie E.L."/>
            <person name="Williams K.H."/>
            <person name="Hubbard S.S."/>
            <person name="Banfield J.F."/>
        </authorList>
    </citation>
    <scope>NUCLEOTIDE SEQUENCE [LARGE SCALE GENOMIC DNA]</scope>
</reference>
<dbReference type="Gene3D" id="3.40.190.10">
    <property type="entry name" value="Periplasmic binding protein-like II"/>
    <property type="match status" value="1"/>
</dbReference>
<comment type="caution">
    <text evidence="1">The sequence shown here is derived from an EMBL/GenBank/DDBJ whole genome shotgun (WGS) entry which is preliminary data.</text>
</comment>
<protein>
    <recommendedName>
        <fullName evidence="3">ABC transporter substrate-binding protein</fullName>
    </recommendedName>
</protein>
<evidence type="ECO:0000313" key="1">
    <source>
        <dbReference type="EMBL" id="OGK01156.1"/>
    </source>
</evidence>
<sequence>MLPDQEEWFLLNAVRPFERLANVTIYVDHFTDYTMLQDKLKANPSIDVIKVPMDFASTLADEGLIAPISDIADPAALSRMRDDFILPPLASRGKKLLYVPRKFETRIMVYRISKVAEAVAAYQAYKTGLDSLLRKFDNTGLPGNYALESDPNEWDYFDVLMAGYTWARTSPGPNPGKIGQRGKNYPGTFLGIADRAFQFGATRSDIPSVSSNAVTESFEWEHLFARLKVCNTRMYSEEWSGKELWMAFGDSSIYLSFLTQLDCFFMLGTGENGLKGYFHDDADIDFAIMPSAAPLGGRKELLLNRNITTNGWFWGIGKEAKHKEEALKLIMFMTSQDKQKREFEAFGALPTRKALLAETDDRFYMKKWINRMLQISARQISINRLTLLPTLENMEELQNRYYAIIKELCFYPEKIKTIENVDKIILRYETKKPRQY</sequence>
<accession>A0A1F7F3S5</accession>
<dbReference type="AlphaFoldDB" id="A0A1F7F3S5"/>
<dbReference type="InterPro" id="IPR006059">
    <property type="entry name" value="SBP"/>
</dbReference>
<dbReference type="Proteomes" id="UP000179243">
    <property type="component" value="Unassembled WGS sequence"/>
</dbReference>
<gene>
    <name evidence="1" type="ORF">A2519_01375</name>
</gene>
<name>A0A1F7F3S5_UNCRA</name>
<evidence type="ECO:0000313" key="2">
    <source>
        <dbReference type="Proteomes" id="UP000179243"/>
    </source>
</evidence>
<organism evidence="1 2">
    <name type="scientific">Candidatus Raymondbacteria bacterium RIFOXYD12_FULL_49_13</name>
    <dbReference type="NCBI Taxonomy" id="1817890"/>
    <lineage>
        <taxon>Bacteria</taxon>
        <taxon>Raymondiibacteriota</taxon>
    </lineage>
</organism>
<evidence type="ECO:0008006" key="3">
    <source>
        <dbReference type="Google" id="ProtNLM"/>
    </source>
</evidence>
<proteinExistence type="predicted"/>
<dbReference type="Pfam" id="PF13416">
    <property type="entry name" value="SBP_bac_8"/>
    <property type="match status" value="1"/>
</dbReference>
<dbReference type="SUPFAM" id="SSF53850">
    <property type="entry name" value="Periplasmic binding protein-like II"/>
    <property type="match status" value="1"/>
</dbReference>
<dbReference type="EMBL" id="MFYX01000131">
    <property type="protein sequence ID" value="OGK01156.1"/>
    <property type="molecule type" value="Genomic_DNA"/>
</dbReference>